<keyword evidence="4" id="KW-0472">Membrane</keyword>
<dbReference type="EMBL" id="QQBB01000007">
    <property type="protein sequence ID" value="RDI57349.1"/>
    <property type="molecule type" value="Genomic_DNA"/>
</dbReference>
<dbReference type="SUPFAM" id="SSF58104">
    <property type="entry name" value="Methyl-accepting chemotaxis protein (MCP) signaling domain"/>
    <property type="match status" value="1"/>
</dbReference>
<name>A0A370HHY0_9HYPH</name>
<keyword evidence="4" id="KW-0812">Transmembrane</keyword>
<dbReference type="Pfam" id="PF00672">
    <property type="entry name" value="HAMP"/>
    <property type="match status" value="1"/>
</dbReference>
<dbReference type="Gene3D" id="1.10.287.950">
    <property type="entry name" value="Methyl-accepting chemotaxis protein"/>
    <property type="match status" value="1"/>
</dbReference>
<dbReference type="SMART" id="SM00283">
    <property type="entry name" value="MA"/>
    <property type="match status" value="1"/>
</dbReference>
<reference evidence="7 8" key="1">
    <citation type="submission" date="2018-07" db="EMBL/GenBank/DDBJ databases">
        <title>Genomic Encyclopedia of Type Strains, Phase IV (KMG-IV): sequencing the most valuable type-strain genomes for metagenomic binning, comparative biology and taxonomic classification.</title>
        <authorList>
            <person name="Goeker M."/>
        </authorList>
    </citation>
    <scope>NUCLEOTIDE SEQUENCE [LARGE SCALE GENOMIC DNA]</scope>
    <source>
        <strain evidence="7 8">DSM 14364</strain>
    </source>
</reference>
<dbReference type="CDD" id="cd06225">
    <property type="entry name" value="HAMP"/>
    <property type="match status" value="1"/>
</dbReference>
<keyword evidence="4" id="KW-1133">Transmembrane helix</keyword>
<dbReference type="OrthoDB" id="3289104at2"/>
<organism evidence="7 8">
    <name type="scientific">Microvirga subterranea</name>
    <dbReference type="NCBI Taxonomy" id="186651"/>
    <lineage>
        <taxon>Bacteria</taxon>
        <taxon>Pseudomonadati</taxon>
        <taxon>Pseudomonadota</taxon>
        <taxon>Alphaproteobacteria</taxon>
        <taxon>Hyphomicrobiales</taxon>
        <taxon>Methylobacteriaceae</taxon>
        <taxon>Microvirga</taxon>
    </lineage>
</organism>
<dbReference type="SMART" id="SM00304">
    <property type="entry name" value="HAMP"/>
    <property type="match status" value="1"/>
</dbReference>
<dbReference type="Pfam" id="PF00015">
    <property type="entry name" value="MCPsignal"/>
    <property type="match status" value="1"/>
</dbReference>
<accession>A0A370HHY0</accession>
<dbReference type="PROSITE" id="PS50885">
    <property type="entry name" value="HAMP"/>
    <property type="match status" value="1"/>
</dbReference>
<dbReference type="PANTHER" id="PTHR32089">
    <property type="entry name" value="METHYL-ACCEPTING CHEMOTAXIS PROTEIN MCPB"/>
    <property type="match status" value="1"/>
</dbReference>
<protein>
    <submittedName>
        <fullName evidence="7">Methyl-accepting chemotaxis protein</fullName>
    </submittedName>
</protein>
<dbReference type="InterPro" id="IPR004089">
    <property type="entry name" value="MCPsignal_dom"/>
</dbReference>
<feature type="transmembrane region" description="Helical" evidence="4">
    <location>
        <begin position="318"/>
        <end position="340"/>
    </location>
</feature>
<keyword evidence="1 3" id="KW-0807">Transducer</keyword>
<dbReference type="Gene3D" id="6.10.340.10">
    <property type="match status" value="1"/>
</dbReference>
<dbReference type="Proteomes" id="UP000254925">
    <property type="component" value="Unassembled WGS sequence"/>
</dbReference>
<dbReference type="InterPro" id="IPR003660">
    <property type="entry name" value="HAMP_dom"/>
</dbReference>
<evidence type="ECO:0000256" key="2">
    <source>
        <dbReference type="ARBA" id="ARBA00029447"/>
    </source>
</evidence>
<evidence type="ECO:0000256" key="3">
    <source>
        <dbReference type="PROSITE-ProRule" id="PRU00284"/>
    </source>
</evidence>
<feature type="domain" description="Methyl-accepting transducer" evidence="5">
    <location>
        <begin position="436"/>
        <end position="658"/>
    </location>
</feature>
<dbReference type="GO" id="GO:0007165">
    <property type="term" value="P:signal transduction"/>
    <property type="evidence" value="ECO:0007669"/>
    <property type="project" value="UniProtKB-KW"/>
</dbReference>
<gene>
    <name evidence="7" type="ORF">DES45_107269</name>
</gene>
<evidence type="ECO:0000313" key="7">
    <source>
        <dbReference type="EMBL" id="RDI57349.1"/>
    </source>
</evidence>
<sequence>MSIKAMGAAVCVCIAVLLSIIFGRDLQREFAAISQAEQIERATQLRQILGHATIELSMERTLTQVALTLREPITAELRKRLDGQRAQFDAAAARLQEAAKASGLATQDFTTGLDQAIGKVAGLRQEIDGEVTKTAFRRGKERTHLLVPEMKALTRTLFDYGAYLDVRNASVPSGVLHGLNVQKLGWELREYASQDQTFFLIASAARSPMDAVAVKDAEISFGKAEEVFNVVRLSLKSSEATQQERDIADVLQTQLFGSYQALRANMLEASATGSFPLSFDAFYDQSGKLLEPALDLSEAGAAVAVLSAKDSLDQARRAMVLLMLGGAVTLVCVGALVWFVNFRVARRLDIVTGLVQRLAKGDLSIDPRRYSGRDEIGRLAAALEVFKANAQEVEQLRTLQDQTREQAEVERRTGLLMIADALEQEVNHTVSALADAAQQAEAATRTVAASVEITAGQSLSAAAGSQQSTESIDAVALATEELTRSSVEVTAQMSRAAAVARQASQMASQTNATVGELAQAAQRIDNVVKMIAEIASQTNLLALNATIEAARAGEAGRGFAVVASEVKTLAGQTAQATEEISAQIAAMQTSTGHAVAAVSDIGRIIGEIDAISASIAAATEEQAVATRQIAGNVSQAAQGTREVSQNVASVSAAATTAGEAVHHAAGAVEQIREQADALSAAVGGFLGRLRVA</sequence>
<dbReference type="AlphaFoldDB" id="A0A370HHY0"/>
<evidence type="ECO:0000259" key="6">
    <source>
        <dbReference type="PROSITE" id="PS50885"/>
    </source>
</evidence>
<dbReference type="PROSITE" id="PS50111">
    <property type="entry name" value="CHEMOTAXIS_TRANSDUC_2"/>
    <property type="match status" value="1"/>
</dbReference>
<dbReference type="GO" id="GO:0016020">
    <property type="term" value="C:membrane"/>
    <property type="evidence" value="ECO:0007669"/>
    <property type="project" value="InterPro"/>
</dbReference>
<feature type="domain" description="HAMP" evidence="6">
    <location>
        <begin position="342"/>
        <end position="395"/>
    </location>
</feature>
<comment type="similarity">
    <text evidence="2">Belongs to the methyl-accepting chemotaxis (MCP) protein family.</text>
</comment>
<proteinExistence type="inferred from homology"/>
<evidence type="ECO:0000259" key="5">
    <source>
        <dbReference type="PROSITE" id="PS50111"/>
    </source>
</evidence>
<dbReference type="RefSeq" id="WP_114771557.1">
    <property type="nucleotide sequence ID" value="NZ_QQBB01000007.1"/>
</dbReference>
<dbReference type="PANTHER" id="PTHR32089:SF112">
    <property type="entry name" value="LYSOZYME-LIKE PROTEIN-RELATED"/>
    <property type="match status" value="1"/>
</dbReference>
<comment type="caution">
    <text evidence="7">The sequence shown here is derived from an EMBL/GenBank/DDBJ whole genome shotgun (WGS) entry which is preliminary data.</text>
</comment>
<evidence type="ECO:0000313" key="8">
    <source>
        <dbReference type="Proteomes" id="UP000254925"/>
    </source>
</evidence>
<evidence type="ECO:0000256" key="1">
    <source>
        <dbReference type="ARBA" id="ARBA00023224"/>
    </source>
</evidence>
<keyword evidence="8" id="KW-1185">Reference proteome</keyword>
<evidence type="ECO:0000256" key="4">
    <source>
        <dbReference type="SAM" id="Phobius"/>
    </source>
</evidence>